<accession>A0A3Q9RL45</accession>
<feature type="compositionally biased region" description="Polar residues" evidence="1">
    <location>
        <begin position="1"/>
        <end position="11"/>
    </location>
</feature>
<sequence>MEILQKSLNKSNGDKEFEEVNRTLSGDVDAPELLGGSNNSGAFLLGR</sequence>
<dbReference type="EMBL" id="CP026095">
    <property type="protein sequence ID" value="AZV41692.1"/>
    <property type="molecule type" value="Genomic_DNA"/>
</dbReference>
<gene>
    <name evidence="2" type="ORF">BAOM_1081</name>
</gene>
<dbReference type="KEGG" id="pasa:BAOM_1081"/>
<dbReference type="AlphaFoldDB" id="A0A3Q9RL45"/>
<feature type="compositionally biased region" description="Basic and acidic residues" evidence="1">
    <location>
        <begin position="12"/>
        <end position="21"/>
    </location>
</feature>
<reference evidence="2 3" key="1">
    <citation type="submission" date="2018-01" db="EMBL/GenBank/DDBJ databases">
        <title>Bacillus asahii Genome sequencing and assembly.</title>
        <authorList>
            <person name="Jiang H."/>
            <person name="Feng Y."/>
            <person name="Zhao F."/>
            <person name="Lin X."/>
        </authorList>
    </citation>
    <scope>NUCLEOTIDE SEQUENCE [LARGE SCALE GENOMIC DNA]</scope>
    <source>
        <strain evidence="2 3">OM18</strain>
    </source>
</reference>
<evidence type="ECO:0000313" key="2">
    <source>
        <dbReference type="EMBL" id="AZV41692.1"/>
    </source>
</evidence>
<proteinExistence type="predicted"/>
<protein>
    <submittedName>
        <fullName evidence="2">Uncharacterized protein</fullName>
    </submittedName>
</protein>
<name>A0A3Q9RL45_9BACI</name>
<feature type="region of interest" description="Disordered" evidence="1">
    <location>
        <begin position="1"/>
        <end position="47"/>
    </location>
</feature>
<evidence type="ECO:0000313" key="3">
    <source>
        <dbReference type="Proteomes" id="UP000283095"/>
    </source>
</evidence>
<dbReference type="Proteomes" id="UP000283095">
    <property type="component" value="Chromosome"/>
</dbReference>
<organism evidence="2 3">
    <name type="scientific">Peribacillus asahii</name>
    <dbReference type="NCBI Taxonomy" id="228899"/>
    <lineage>
        <taxon>Bacteria</taxon>
        <taxon>Bacillati</taxon>
        <taxon>Bacillota</taxon>
        <taxon>Bacilli</taxon>
        <taxon>Bacillales</taxon>
        <taxon>Bacillaceae</taxon>
        <taxon>Peribacillus</taxon>
    </lineage>
</organism>
<evidence type="ECO:0000256" key="1">
    <source>
        <dbReference type="SAM" id="MobiDB-lite"/>
    </source>
</evidence>